<evidence type="ECO:0000259" key="2">
    <source>
        <dbReference type="PROSITE" id="PS50263"/>
    </source>
</evidence>
<dbReference type="InterPro" id="IPR050345">
    <property type="entry name" value="Aliph_Amidase/BUP"/>
</dbReference>
<dbReference type="PROSITE" id="PS50263">
    <property type="entry name" value="CN_HYDROLASE"/>
    <property type="match status" value="1"/>
</dbReference>
<gene>
    <name evidence="3" type="ORF">COT44_00795</name>
</gene>
<dbReference type="Proteomes" id="UP000228996">
    <property type="component" value="Unassembled WGS sequence"/>
</dbReference>
<protein>
    <recommendedName>
        <fullName evidence="2">CN hydrolase domain-containing protein</fullName>
    </recommendedName>
</protein>
<dbReference type="SUPFAM" id="SSF56317">
    <property type="entry name" value="Carbon-nitrogen hydrolase"/>
    <property type="match status" value="1"/>
</dbReference>
<dbReference type="GO" id="GO:0016811">
    <property type="term" value="F:hydrolase activity, acting on carbon-nitrogen (but not peptide) bonds, in linear amides"/>
    <property type="evidence" value="ECO:0007669"/>
    <property type="project" value="TreeGrafter"/>
</dbReference>
<comment type="caution">
    <text evidence="3">The sequence shown here is derived from an EMBL/GenBank/DDBJ whole genome shotgun (WGS) entry which is preliminary data.</text>
</comment>
<dbReference type="InterPro" id="IPR003010">
    <property type="entry name" value="C-N_Hydrolase"/>
</dbReference>
<dbReference type="PANTHER" id="PTHR43674">
    <property type="entry name" value="NITRILASE C965.09-RELATED"/>
    <property type="match status" value="1"/>
</dbReference>
<dbReference type="InterPro" id="IPR036526">
    <property type="entry name" value="C-N_Hydrolase_sf"/>
</dbReference>
<keyword evidence="1" id="KW-0378">Hydrolase</keyword>
<dbReference type="EMBL" id="PEYO01000004">
    <property type="protein sequence ID" value="PIU03902.1"/>
    <property type="molecule type" value="Genomic_DNA"/>
</dbReference>
<dbReference type="PANTHER" id="PTHR43674:SF16">
    <property type="entry name" value="CARBON-NITROGEN FAMILY, PUTATIVE (AFU_ORTHOLOGUE AFUA_5G02350)-RELATED"/>
    <property type="match status" value="1"/>
</dbReference>
<name>A0A2M6XE22_9BACT</name>
<proteinExistence type="predicted"/>
<organism evidence="3 4">
    <name type="scientific">Candidatus Shapirobacteria bacterium CG08_land_8_20_14_0_20_39_18</name>
    <dbReference type="NCBI Taxonomy" id="1974883"/>
    <lineage>
        <taxon>Bacteria</taxon>
        <taxon>Candidatus Shapironibacteriota</taxon>
    </lineage>
</organism>
<evidence type="ECO:0000256" key="1">
    <source>
        <dbReference type="ARBA" id="ARBA00022801"/>
    </source>
</evidence>
<dbReference type="AlphaFoldDB" id="A0A2M6XE22"/>
<dbReference type="Pfam" id="PF00795">
    <property type="entry name" value="CN_hydrolase"/>
    <property type="match status" value="1"/>
</dbReference>
<feature type="domain" description="CN hydrolase" evidence="2">
    <location>
        <begin position="3"/>
        <end position="273"/>
    </location>
</feature>
<dbReference type="Gene3D" id="3.60.110.10">
    <property type="entry name" value="Carbon-nitrogen hydrolase"/>
    <property type="match status" value="1"/>
</dbReference>
<evidence type="ECO:0000313" key="3">
    <source>
        <dbReference type="EMBL" id="PIU03902.1"/>
    </source>
</evidence>
<sequence>MKTKIALCQLNPLSGKPEVNYQKIEKVLKDYSREKIALFIFPEDFLHGILRGHNEILEAGNHFRVWVKKFSSLAKKYNVDLIPGSFPVLRNDKLFNTTIYIDKKGRILNEYSKTNLWLSERDEYSSNTIPPQCFHSVLGKTAQIICWDIMNHKLFEEVVKQGAEWIINISLWSTNQTRDLAKRRGKTKNKYDILVRKSERLDSIIETRSTEYNIGMIFCNIGGIHNYIALDKKNQQARSAGRTQIITPLNGIKKIVSSRKEQIFICKIPDIKSYLSDHEILYGRREDIQNDCPPNMVIASLSTSDVENVENAIKGTIISPRLGYSV</sequence>
<reference evidence="4" key="1">
    <citation type="submission" date="2017-09" db="EMBL/GenBank/DDBJ databases">
        <title>Depth-based differentiation of microbial function through sediment-hosted aquifers and enrichment of novel symbionts in the deep terrestrial subsurface.</title>
        <authorList>
            <person name="Probst A.J."/>
            <person name="Ladd B."/>
            <person name="Jarett J.K."/>
            <person name="Geller-Mcgrath D.E."/>
            <person name="Sieber C.M.K."/>
            <person name="Emerson J.B."/>
            <person name="Anantharaman K."/>
            <person name="Thomas B.C."/>
            <person name="Malmstrom R."/>
            <person name="Stieglmeier M."/>
            <person name="Klingl A."/>
            <person name="Woyke T."/>
            <person name="Ryan C.M."/>
            <person name="Banfield J.F."/>
        </authorList>
    </citation>
    <scope>NUCLEOTIDE SEQUENCE [LARGE SCALE GENOMIC DNA]</scope>
</reference>
<accession>A0A2M6XE22</accession>
<evidence type="ECO:0000313" key="4">
    <source>
        <dbReference type="Proteomes" id="UP000228996"/>
    </source>
</evidence>